<protein>
    <recommendedName>
        <fullName evidence="9">Protein farnesyltransferase/geranylgeranyltransferase type-1 subunit alpha</fullName>
        <ecNumber evidence="4">2.5.1.58</ecNumber>
        <ecNumber evidence="3">2.5.1.59</ecNumber>
    </recommendedName>
    <alternativeName>
        <fullName evidence="12">CAAX farnesyltransferase subunit alpha</fullName>
    </alternativeName>
    <alternativeName>
        <fullName evidence="11">FTase-alpha</fullName>
    </alternativeName>
    <alternativeName>
        <fullName evidence="10">Ras proteins prenyltransferase subunit alpha</fullName>
    </alternativeName>
    <alternativeName>
        <fullName evidence="13">Type I protein geranyl-geranyltransferase subunit alpha</fullName>
    </alternativeName>
</protein>
<evidence type="ECO:0000256" key="6">
    <source>
        <dbReference type="ARBA" id="ARBA00022679"/>
    </source>
</evidence>
<dbReference type="SUPFAM" id="SSF48439">
    <property type="entry name" value="Protein prenylyltransferase"/>
    <property type="match status" value="1"/>
</dbReference>
<evidence type="ECO:0000256" key="5">
    <source>
        <dbReference type="ARBA" id="ARBA00022602"/>
    </source>
</evidence>
<keyword evidence="5" id="KW-0637">Prenyltransferase</keyword>
<evidence type="ECO:0000313" key="14">
    <source>
        <dbReference type="EMBL" id="KAH0811864.1"/>
    </source>
</evidence>
<keyword evidence="8" id="KW-0460">Magnesium</keyword>
<dbReference type="PROSITE" id="PS51147">
    <property type="entry name" value="PFTA"/>
    <property type="match status" value="4"/>
</dbReference>
<keyword evidence="15" id="KW-1185">Reference proteome</keyword>
<name>A0A8J6HBY0_TENMO</name>
<dbReference type="InterPro" id="IPR002088">
    <property type="entry name" value="Prenyl_trans_a"/>
</dbReference>
<sequence length="363" mass="42172">MTDIVSAIYDLMGKVAEPSVDEDTVKDKVDRIFQGMGDSSSDESETTFQLYKDRKEWKDVTPVPQDDGDQPIVAIDYTEQFKDVFDYFRAILQSGEKSERALNLTKDAAALNPANYTVWQYRSLREILKALNKDINEEMNFIEKIIVYNQPKNYQVWHHRKILVEWVQDASKEKYLTETVLAKDAKNYHAWQHQYFSLYDGELEYVDSLISDDIRNNSAWNQRYFVIMGTTGFTDEVLDREIDYALASIKVVTENESAWNYLRGVLLHDKCGLSHNIKVTNFCEELYNSGNRSPFLLALIVDMCSEQVSQGTDDPRYNVERAKSLCSELAEKYDTVRAKYWNYMAESVEKNVKKEESQVEAEQ</sequence>
<evidence type="ECO:0000256" key="3">
    <source>
        <dbReference type="ARBA" id="ARBA00012700"/>
    </source>
</evidence>
<reference evidence="14" key="2">
    <citation type="submission" date="2021-08" db="EMBL/GenBank/DDBJ databases">
        <authorList>
            <person name="Eriksson T."/>
        </authorList>
    </citation>
    <scope>NUCLEOTIDE SEQUENCE</scope>
    <source>
        <strain evidence="14">Stoneville</strain>
        <tissue evidence="14">Whole head</tissue>
    </source>
</reference>
<evidence type="ECO:0000256" key="9">
    <source>
        <dbReference type="ARBA" id="ARBA00040965"/>
    </source>
</evidence>
<dbReference type="GO" id="GO:0005953">
    <property type="term" value="C:CAAX-protein geranylgeranyltransferase complex"/>
    <property type="evidence" value="ECO:0007669"/>
    <property type="project" value="TreeGrafter"/>
</dbReference>
<evidence type="ECO:0000313" key="15">
    <source>
        <dbReference type="Proteomes" id="UP000719412"/>
    </source>
</evidence>
<evidence type="ECO:0000256" key="2">
    <source>
        <dbReference type="ARBA" id="ARBA00006734"/>
    </source>
</evidence>
<reference evidence="14" key="1">
    <citation type="journal article" date="2020" name="J Insects Food Feed">
        <title>The yellow mealworm (Tenebrio molitor) genome: a resource for the emerging insects as food and feed industry.</title>
        <authorList>
            <person name="Eriksson T."/>
            <person name="Andere A."/>
            <person name="Kelstrup H."/>
            <person name="Emery V."/>
            <person name="Picard C."/>
        </authorList>
    </citation>
    <scope>NUCLEOTIDE SEQUENCE</scope>
    <source>
        <strain evidence="14">Stoneville</strain>
        <tissue evidence="14">Whole head</tissue>
    </source>
</reference>
<proteinExistence type="inferred from homology"/>
<dbReference type="Gene3D" id="1.25.40.120">
    <property type="entry name" value="Protein prenylyltransferase"/>
    <property type="match status" value="1"/>
</dbReference>
<dbReference type="PANTHER" id="PTHR11129">
    <property type="entry name" value="PROTEIN FARNESYLTRANSFERASE ALPHA SUBUNIT/RAB GERANYLGERANYL TRANSFERASE ALPHA SUBUNIT"/>
    <property type="match status" value="1"/>
</dbReference>
<evidence type="ECO:0000256" key="7">
    <source>
        <dbReference type="ARBA" id="ARBA00022737"/>
    </source>
</evidence>
<dbReference type="Pfam" id="PF01239">
    <property type="entry name" value="PPTA"/>
    <property type="match status" value="5"/>
</dbReference>
<dbReference type="GO" id="GO:0004660">
    <property type="term" value="F:protein farnesyltransferase activity"/>
    <property type="evidence" value="ECO:0007669"/>
    <property type="project" value="UniProtKB-EC"/>
</dbReference>
<dbReference type="GO" id="GO:0004662">
    <property type="term" value="F:CAAX-protein geranylgeranyltransferase activity"/>
    <property type="evidence" value="ECO:0007669"/>
    <property type="project" value="UniProtKB-EC"/>
</dbReference>
<comment type="similarity">
    <text evidence="2">Belongs to the protein prenyltransferase subunit alpha family.</text>
</comment>
<dbReference type="Proteomes" id="UP000719412">
    <property type="component" value="Unassembled WGS sequence"/>
</dbReference>
<dbReference type="EMBL" id="JABDTM020026489">
    <property type="protein sequence ID" value="KAH0811864.1"/>
    <property type="molecule type" value="Genomic_DNA"/>
</dbReference>
<organism evidence="14 15">
    <name type="scientific">Tenebrio molitor</name>
    <name type="common">Yellow mealworm beetle</name>
    <dbReference type="NCBI Taxonomy" id="7067"/>
    <lineage>
        <taxon>Eukaryota</taxon>
        <taxon>Metazoa</taxon>
        <taxon>Ecdysozoa</taxon>
        <taxon>Arthropoda</taxon>
        <taxon>Hexapoda</taxon>
        <taxon>Insecta</taxon>
        <taxon>Pterygota</taxon>
        <taxon>Neoptera</taxon>
        <taxon>Endopterygota</taxon>
        <taxon>Coleoptera</taxon>
        <taxon>Polyphaga</taxon>
        <taxon>Cucujiformia</taxon>
        <taxon>Tenebrionidae</taxon>
        <taxon>Tenebrio</taxon>
    </lineage>
</organism>
<gene>
    <name evidence="14" type="ORF">GEV33_010926</name>
</gene>
<evidence type="ECO:0000256" key="11">
    <source>
        <dbReference type="ARBA" id="ARBA00042436"/>
    </source>
</evidence>
<keyword evidence="7" id="KW-0677">Repeat</keyword>
<evidence type="ECO:0000256" key="8">
    <source>
        <dbReference type="ARBA" id="ARBA00022842"/>
    </source>
</evidence>
<dbReference type="EC" id="2.5.1.59" evidence="3"/>
<keyword evidence="6" id="KW-0808">Transferase</keyword>
<comment type="caution">
    <text evidence="14">The sequence shown here is derived from an EMBL/GenBank/DDBJ whole genome shotgun (WGS) entry which is preliminary data.</text>
</comment>
<comment type="cofactor">
    <cofactor evidence="1">
        <name>Mg(2+)</name>
        <dbReference type="ChEBI" id="CHEBI:18420"/>
    </cofactor>
</comment>
<evidence type="ECO:0000256" key="13">
    <source>
        <dbReference type="ARBA" id="ARBA00043219"/>
    </source>
</evidence>
<evidence type="ECO:0000256" key="4">
    <source>
        <dbReference type="ARBA" id="ARBA00012702"/>
    </source>
</evidence>
<accession>A0A8J6HBY0</accession>
<dbReference type="PANTHER" id="PTHR11129:SF1">
    <property type="entry name" value="PROTEIN FARNESYLTRANSFERASE_GERANYLGERANYLTRANSFERASE TYPE-1 SUBUNIT ALPHA"/>
    <property type="match status" value="1"/>
</dbReference>
<evidence type="ECO:0000256" key="10">
    <source>
        <dbReference type="ARBA" id="ARBA00041392"/>
    </source>
</evidence>
<dbReference type="EC" id="2.5.1.58" evidence="4"/>
<dbReference type="AlphaFoldDB" id="A0A8J6HBY0"/>
<evidence type="ECO:0000256" key="12">
    <source>
        <dbReference type="ARBA" id="ARBA00043086"/>
    </source>
</evidence>
<evidence type="ECO:0000256" key="1">
    <source>
        <dbReference type="ARBA" id="ARBA00001946"/>
    </source>
</evidence>
<dbReference type="GO" id="GO:0005965">
    <property type="term" value="C:protein farnesyltransferase complex"/>
    <property type="evidence" value="ECO:0007669"/>
    <property type="project" value="TreeGrafter"/>
</dbReference>